<evidence type="ECO:0000256" key="4">
    <source>
        <dbReference type="ARBA" id="ARBA00022722"/>
    </source>
</evidence>
<evidence type="ECO:0000256" key="13">
    <source>
        <dbReference type="ARBA" id="ARBA00029523"/>
    </source>
</evidence>
<dbReference type="GO" id="GO:0006281">
    <property type="term" value="P:DNA repair"/>
    <property type="evidence" value="ECO:0007669"/>
    <property type="project" value="UniProtKB-KW"/>
</dbReference>
<evidence type="ECO:0000256" key="1">
    <source>
        <dbReference type="ARBA" id="ARBA00001946"/>
    </source>
</evidence>
<dbReference type="STRING" id="246194.CHY_1684"/>
<dbReference type="KEGG" id="chy:CHY_1684"/>
<dbReference type="AlphaFoldDB" id="Q3ABI0"/>
<reference evidence="14 15" key="1">
    <citation type="journal article" date="2005" name="PLoS Genet.">
        <title>Life in hot carbon monoxide: the complete genome sequence of Carboxydothermus hydrogenoformans Z-2901.</title>
        <authorList>
            <person name="Wu M."/>
            <person name="Ren Q."/>
            <person name="Durkin A.S."/>
            <person name="Daugherty S.C."/>
            <person name="Brinkac L.M."/>
            <person name="Dodson R.J."/>
            <person name="Madupu R."/>
            <person name="Sullivan S.A."/>
            <person name="Kolonay J.F."/>
            <person name="Haft D.H."/>
            <person name="Nelson W.C."/>
            <person name="Tallon L.J."/>
            <person name="Jones K.M."/>
            <person name="Ulrich L.E."/>
            <person name="Gonzalez J.M."/>
            <person name="Zhulin I.B."/>
            <person name="Robb F.T."/>
            <person name="Eisen J.A."/>
        </authorList>
    </citation>
    <scope>NUCLEOTIDE SEQUENCE [LARGE SCALE GENOMIC DNA]</scope>
    <source>
        <strain evidence="15">ATCC BAA-161 / DSM 6008 / Z-2901</strain>
    </source>
</reference>
<dbReference type="EMBL" id="CP000141">
    <property type="protein sequence ID" value="ABB15312.1"/>
    <property type="molecule type" value="Genomic_DNA"/>
</dbReference>
<dbReference type="GO" id="GO:0006310">
    <property type="term" value="P:DNA recombination"/>
    <property type="evidence" value="ECO:0007669"/>
    <property type="project" value="UniProtKB-KW"/>
</dbReference>
<dbReference type="SUPFAM" id="SSF52980">
    <property type="entry name" value="Restriction endonuclease-like"/>
    <property type="match status" value="1"/>
</dbReference>
<keyword evidence="8" id="KW-0378">Hydrolase</keyword>
<protein>
    <recommendedName>
        <fullName evidence="13">Holliday junction resolvase RecU</fullName>
    </recommendedName>
</protein>
<name>Q3ABI0_CARHZ</name>
<evidence type="ECO:0000256" key="11">
    <source>
        <dbReference type="ARBA" id="ARBA00023204"/>
    </source>
</evidence>
<keyword evidence="6" id="KW-0255">Endonuclease</keyword>
<gene>
    <name evidence="14" type="primary">recU</name>
    <name evidence="14" type="ordered locus">CHY_1684</name>
</gene>
<comment type="subcellular location">
    <subcellularLocation>
        <location evidence="2">Cytoplasm</location>
    </subcellularLocation>
</comment>
<evidence type="ECO:0000256" key="3">
    <source>
        <dbReference type="ARBA" id="ARBA00022490"/>
    </source>
</evidence>
<dbReference type="FunCoup" id="Q3ABI0">
    <property type="interactions" value="9"/>
</dbReference>
<accession>Q3ABI0</accession>
<dbReference type="PIRSF" id="PIRSF037785">
    <property type="entry name" value="RecU"/>
    <property type="match status" value="1"/>
</dbReference>
<sequence length="172" mass="20275">MANRQYRAQRRAVIHKVPTAWIPLRDSRGRIVTAKVEEKAAVDFLGTYRGRSLAFDAKHCAGERIRWDRVEDHQAQFLEDWTRDGGISFILVGFNMSRFFVVPWEFWRDGIFRWKYEEGPASISIKQMCPEWETRLGGRATPDYLAVVDKLWFGGEESGYTWWTVQRKKGRR</sequence>
<keyword evidence="4" id="KW-0540">Nuclease</keyword>
<dbReference type="GO" id="GO:0046872">
    <property type="term" value="F:metal ion binding"/>
    <property type="evidence" value="ECO:0007669"/>
    <property type="project" value="UniProtKB-KW"/>
</dbReference>
<keyword evidence="11" id="KW-0234">DNA repair</keyword>
<dbReference type="HOGENOM" id="CLU_096340_1_0_9"/>
<dbReference type="GO" id="GO:0005737">
    <property type="term" value="C:cytoplasm"/>
    <property type="evidence" value="ECO:0007669"/>
    <property type="project" value="UniProtKB-SubCell"/>
</dbReference>
<proteinExistence type="inferred from homology"/>
<keyword evidence="9" id="KW-0460">Magnesium</keyword>
<keyword evidence="7" id="KW-0227">DNA damage</keyword>
<comment type="similarity">
    <text evidence="12">Belongs to the RecU family.</text>
</comment>
<evidence type="ECO:0000256" key="7">
    <source>
        <dbReference type="ARBA" id="ARBA00022763"/>
    </source>
</evidence>
<dbReference type="Pfam" id="PF03838">
    <property type="entry name" value="RecU"/>
    <property type="match status" value="1"/>
</dbReference>
<dbReference type="Gene3D" id="3.40.1350.10">
    <property type="match status" value="1"/>
</dbReference>
<evidence type="ECO:0000256" key="10">
    <source>
        <dbReference type="ARBA" id="ARBA00023172"/>
    </source>
</evidence>
<evidence type="ECO:0000256" key="2">
    <source>
        <dbReference type="ARBA" id="ARBA00004496"/>
    </source>
</evidence>
<dbReference type="GO" id="GO:0016787">
    <property type="term" value="F:hydrolase activity"/>
    <property type="evidence" value="ECO:0007669"/>
    <property type="project" value="UniProtKB-KW"/>
</dbReference>
<organism evidence="14 15">
    <name type="scientific">Carboxydothermus hydrogenoformans (strain ATCC BAA-161 / DSM 6008 / Z-2901)</name>
    <dbReference type="NCBI Taxonomy" id="246194"/>
    <lineage>
        <taxon>Bacteria</taxon>
        <taxon>Bacillati</taxon>
        <taxon>Bacillota</taxon>
        <taxon>Clostridia</taxon>
        <taxon>Thermoanaerobacterales</taxon>
        <taxon>Thermoanaerobacteraceae</taxon>
        <taxon>Carboxydothermus</taxon>
    </lineage>
</organism>
<dbReference type="GO" id="GO:0004519">
    <property type="term" value="F:endonuclease activity"/>
    <property type="evidence" value="ECO:0007669"/>
    <property type="project" value="UniProtKB-KW"/>
</dbReference>
<dbReference type="Proteomes" id="UP000002706">
    <property type="component" value="Chromosome"/>
</dbReference>
<dbReference type="GO" id="GO:0003676">
    <property type="term" value="F:nucleic acid binding"/>
    <property type="evidence" value="ECO:0007669"/>
    <property type="project" value="InterPro"/>
</dbReference>
<keyword evidence="10" id="KW-0233">DNA recombination</keyword>
<dbReference type="InterPro" id="IPR011856">
    <property type="entry name" value="tRNA_endonuc-like_dom_sf"/>
</dbReference>
<keyword evidence="15" id="KW-1185">Reference proteome</keyword>
<comment type="cofactor">
    <cofactor evidence="1">
        <name>Mg(2+)</name>
        <dbReference type="ChEBI" id="CHEBI:18420"/>
    </cofactor>
</comment>
<dbReference type="CDD" id="cd22354">
    <property type="entry name" value="RecU-like"/>
    <property type="match status" value="1"/>
</dbReference>
<keyword evidence="3" id="KW-0963">Cytoplasm</keyword>
<evidence type="ECO:0000256" key="12">
    <source>
        <dbReference type="ARBA" id="ARBA00023447"/>
    </source>
</evidence>
<evidence type="ECO:0000313" key="15">
    <source>
        <dbReference type="Proteomes" id="UP000002706"/>
    </source>
</evidence>
<evidence type="ECO:0000256" key="9">
    <source>
        <dbReference type="ARBA" id="ARBA00022842"/>
    </source>
</evidence>
<evidence type="ECO:0000256" key="8">
    <source>
        <dbReference type="ARBA" id="ARBA00022801"/>
    </source>
</evidence>
<evidence type="ECO:0000256" key="5">
    <source>
        <dbReference type="ARBA" id="ARBA00022723"/>
    </source>
</evidence>
<dbReference type="InterPro" id="IPR004612">
    <property type="entry name" value="Resolv_RecU"/>
</dbReference>
<dbReference type="InParanoid" id="Q3ABI0"/>
<evidence type="ECO:0000256" key="6">
    <source>
        <dbReference type="ARBA" id="ARBA00022759"/>
    </source>
</evidence>
<keyword evidence="5" id="KW-0479">Metal-binding</keyword>
<dbReference type="InterPro" id="IPR011335">
    <property type="entry name" value="Restrct_endonuc-II-like"/>
</dbReference>
<evidence type="ECO:0000313" key="14">
    <source>
        <dbReference type="EMBL" id="ABB15312.1"/>
    </source>
</evidence>
<dbReference type="eggNOG" id="COG3331">
    <property type="taxonomic scope" value="Bacteria"/>
</dbReference>